<gene>
    <name evidence="1" type="ORF">URODEC1_LOCUS100254</name>
</gene>
<organism evidence="1 2">
    <name type="scientific">Urochloa decumbens</name>
    <dbReference type="NCBI Taxonomy" id="240449"/>
    <lineage>
        <taxon>Eukaryota</taxon>
        <taxon>Viridiplantae</taxon>
        <taxon>Streptophyta</taxon>
        <taxon>Embryophyta</taxon>
        <taxon>Tracheophyta</taxon>
        <taxon>Spermatophyta</taxon>
        <taxon>Magnoliopsida</taxon>
        <taxon>Liliopsida</taxon>
        <taxon>Poales</taxon>
        <taxon>Poaceae</taxon>
        <taxon>PACMAD clade</taxon>
        <taxon>Panicoideae</taxon>
        <taxon>Panicodae</taxon>
        <taxon>Paniceae</taxon>
        <taxon>Melinidinae</taxon>
        <taxon>Urochloa</taxon>
    </lineage>
</organism>
<dbReference type="PANTHER" id="PTHR33527">
    <property type="entry name" value="OS07G0274300 PROTEIN"/>
    <property type="match status" value="1"/>
</dbReference>
<dbReference type="AlphaFoldDB" id="A0ABC9EXR1"/>
<name>A0ABC9EXR1_9POAL</name>
<keyword evidence="2" id="KW-1185">Reference proteome</keyword>
<dbReference type="EMBL" id="OZ075115">
    <property type="protein sequence ID" value="CAL5066064.1"/>
    <property type="molecule type" value="Genomic_DNA"/>
</dbReference>
<dbReference type="Proteomes" id="UP001497457">
    <property type="component" value="Chromosome 5rd"/>
</dbReference>
<dbReference type="PANTHER" id="PTHR33527:SF14">
    <property type="entry name" value="OS07G0274300 PROTEIN"/>
    <property type="match status" value="1"/>
</dbReference>
<evidence type="ECO:0000313" key="1">
    <source>
        <dbReference type="EMBL" id="CAL5066064.1"/>
    </source>
</evidence>
<protein>
    <recommendedName>
        <fullName evidence="3">RRM domain-containing protein</fullName>
    </recommendedName>
</protein>
<evidence type="ECO:0008006" key="3">
    <source>
        <dbReference type="Google" id="ProtNLM"/>
    </source>
</evidence>
<evidence type="ECO:0000313" key="2">
    <source>
        <dbReference type="Proteomes" id="UP001497457"/>
    </source>
</evidence>
<accession>A0ABC9EXR1</accession>
<sequence length="335" mass="38246">MSSSLHRPSMASGDRLFTATSAVHMIVRQLFCRLVFSLEFQSSLSMEIISFWMWLEGMGHADYLASIDALDNHHLRSIASSAKTLIETLRLKSSLSNRRSIDGGHFCKEAVKGIVFYLNSVCCKVLADILEVATAKERIYHHAIQAQQQNVRVRSAPMSTKDLLSKIKASYISARSHEEGSSSRSMMPSPKPHTLKDIENPIEQCLSTFPLATLFDTLKIKEEEQQPADDAIQMPRQPTVPSDDRTLFVTFSNGYPFTADELYEFFARNFGDDVEVIRVEEQDEPRPPLYAHITFYSQETLYRVLGGHLRVKFIIRGKHLWARKFVPKRKKAQRF</sequence>
<proteinExistence type="predicted"/>
<reference evidence="1" key="1">
    <citation type="submission" date="2024-10" db="EMBL/GenBank/DDBJ databases">
        <authorList>
            <person name="Ryan C."/>
        </authorList>
    </citation>
    <scope>NUCLEOTIDE SEQUENCE [LARGE SCALE GENOMIC DNA]</scope>
</reference>